<sequence>MDRELITVVTGYHFFINKEQISSNKWFGKINDVTFTSTLTLKPFKIHQKLAPFLLQSVAYVVSLLEQRNLLPEPDRRGVIMNVPNAISIEIDSYLNAFHQPRRRIRPHQSLSIDSSSPTALVTLQFNFKGPSATLTDLYGGLSGLGWAYNLIKEDRTDLMLVVDIDRERSLTDNFVGSISVAALMKETSLGGIVPIGKLVDWSFRHPGNDSLYGSKLEQAMTWLESENSLPRFGYVDHDNWAICFTKS</sequence>
<evidence type="ECO:0000313" key="2">
    <source>
        <dbReference type="EMBL" id="SDG94394.1"/>
    </source>
</evidence>
<accession>A0A1G7YDD0</accession>
<dbReference type="RefSeq" id="WP_057897970.1">
    <property type="nucleotide sequence ID" value="NZ_CP080764.1"/>
</dbReference>
<dbReference type="GeneID" id="97142551"/>
<evidence type="ECO:0000313" key="3">
    <source>
        <dbReference type="Proteomes" id="UP000198956"/>
    </source>
</evidence>
<protein>
    <recommendedName>
        <fullName evidence="5">Beta-ketoacyl synthase, N-terminal domain</fullName>
    </recommendedName>
</protein>
<dbReference type="EMBL" id="CP080764">
    <property type="protein sequence ID" value="QYY42031.1"/>
    <property type="molecule type" value="Genomic_DNA"/>
</dbReference>
<dbReference type="Proteomes" id="UP000826616">
    <property type="component" value="Chromosome"/>
</dbReference>
<dbReference type="InterPro" id="IPR016039">
    <property type="entry name" value="Thiolase-like"/>
</dbReference>
<evidence type="ECO:0000313" key="4">
    <source>
        <dbReference type="Proteomes" id="UP000826616"/>
    </source>
</evidence>
<dbReference type="AlphaFoldDB" id="A0A1G7YDD0"/>
<gene>
    <name evidence="1" type="ORF">K3F53_14315</name>
    <name evidence="2" type="ORF">SAMN04489735_100679</name>
</gene>
<evidence type="ECO:0008006" key="5">
    <source>
        <dbReference type="Google" id="ProtNLM"/>
    </source>
</evidence>
<dbReference type="Proteomes" id="UP000198956">
    <property type="component" value="Unassembled WGS sequence"/>
</dbReference>
<dbReference type="OrthoDB" id="2679914at2"/>
<organism evidence="2 3">
    <name type="scientific">Aneurinibacillus thermoaerophilus</name>
    <dbReference type="NCBI Taxonomy" id="143495"/>
    <lineage>
        <taxon>Bacteria</taxon>
        <taxon>Bacillati</taxon>
        <taxon>Bacillota</taxon>
        <taxon>Bacilli</taxon>
        <taxon>Bacillales</taxon>
        <taxon>Paenibacillaceae</taxon>
        <taxon>Aneurinibacillus group</taxon>
        <taxon>Aneurinibacillus</taxon>
    </lineage>
</organism>
<keyword evidence="4" id="KW-1185">Reference proteome</keyword>
<dbReference type="GO" id="GO:0016746">
    <property type="term" value="F:acyltransferase activity"/>
    <property type="evidence" value="ECO:0007669"/>
    <property type="project" value="InterPro"/>
</dbReference>
<reference evidence="1 4" key="2">
    <citation type="submission" date="2021-08" db="EMBL/GenBank/DDBJ databases">
        <title>Complete genome sequence of the strain Aneurinibacillus thermoaerophilus CCM 8960.</title>
        <authorList>
            <person name="Musilova J."/>
            <person name="Kourilova X."/>
            <person name="Pernicova I."/>
            <person name="Bezdicek M."/>
            <person name="Lengerova M."/>
            <person name="Obruca S."/>
            <person name="Sedlar K."/>
        </authorList>
    </citation>
    <scope>NUCLEOTIDE SEQUENCE [LARGE SCALE GENOMIC DNA]</scope>
    <source>
        <strain evidence="1 4">CCM 8960</strain>
    </source>
</reference>
<reference evidence="2 3" key="1">
    <citation type="submission" date="2016-10" db="EMBL/GenBank/DDBJ databases">
        <authorList>
            <person name="de Groot N.N."/>
        </authorList>
    </citation>
    <scope>NUCLEOTIDE SEQUENCE [LARGE SCALE GENOMIC DNA]</scope>
    <source>
        <strain evidence="2 3">L 420-91</strain>
    </source>
</reference>
<name>A0A1G7YDD0_ANETH</name>
<evidence type="ECO:0000313" key="1">
    <source>
        <dbReference type="EMBL" id="QYY42031.1"/>
    </source>
</evidence>
<dbReference type="SUPFAM" id="SSF53901">
    <property type="entry name" value="Thiolase-like"/>
    <property type="match status" value="1"/>
</dbReference>
<dbReference type="Gene3D" id="3.40.47.10">
    <property type="match status" value="1"/>
</dbReference>
<proteinExistence type="predicted"/>
<dbReference type="EMBL" id="FNDE01000006">
    <property type="protein sequence ID" value="SDG94394.1"/>
    <property type="molecule type" value="Genomic_DNA"/>
</dbReference>